<accession>A0ABQ4YF13</accession>
<keyword evidence="1" id="KW-0548">Nucleotidyltransferase</keyword>
<protein>
    <submittedName>
        <fullName evidence="1">RNA-directed DNA polymerase, eukaryota, reverse transcriptase zinc-binding domain protein</fullName>
    </submittedName>
</protein>
<reference evidence="1" key="2">
    <citation type="submission" date="2022-01" db="EMBL/GenBank/DDBJ databases">
        <authorList>
            <person name="Yamashiro T."/>
            <person name="Shiraishi A."/>
            <person name="Satake H."/>
            <person name="Nakayama K."/>
        </authorList>
    </citation>
    <scope>NUCLEOTIDE SEQUENCE</scope>
</reference>
<name>A0ABQ4YF13_9ASTR</name>
<keyword evidence="1" id="KW-0695">RNA-directed DNA polymerase</keyword>
<evidence type="ECO:0000313" key="1">
    <source>
        <dbReference type="EMBL" id="GJS75986.1"/>
    </source>
</evidence>
<dbReference type="Proteomes" id="UP001151760">
    <property type="component" value="Unassembled WGS sequence"/>
</dbReference>
<keyword evidence="2" id="KW-1185">Reference proteome</keyword>
<dbReference type="SUPFAM" id="SSF56219">
    <property type="entry name" value="DNase I-like"/>
    <property type="match status" value="1"/>
</dbReference>
<gene>
    <name evidence="1" type="ORF">Tco_0725867</name>
</gene>
<evidence type="ECO:0000313" key="2">
    <source>
        <dbReference type="Proteomes" id="UP001151760"/>
    </source>
</evidence>
<proteinExistence type="predicted"/>
<organism evidence="1 2">
    <name type="scientific">Tanacetum coccineum</name>
    <dbReference type="NCBI Taxonomy" id="301880"/>
    <lineage>
        <taxon>Eukaryota</taxon>
        <taxon>Viridiplantae</taxon>
        <taxon>Streptophyta</taxon>
        <taxon>Embryophyta</taxon>
        <taxon>Tracheophyta</taxon>
        <taxon>Spermatophyta</taxon>
        <taxon>Magnoliopsida</taxon>
        <taxon>eudicotyledons</taxon>
        <taxon>Gunneridae</taxon>
        <taxon>Pentapetalae</taxon>
        <taxon>asterids</taxon>
        <taxon>campanulids</taxon>
        <taxon>Asterales</taxon>
        <taxon>Asteraceae</taxon>
        <taxon>Asteroideae</taxon>
        <taxon>Anthemideae</taxon>
        <taxon>Anthemidinae</taxon>
        <taxon>Tanacetum</taxon>
    </lineage>
</organism>
<dbReference type="InterPro" id="IPR036691">
    <property type="entry name" value="Endo/exonu/phosph_ase_sf"/>
</dbReference>
<sequence length="86" mass="9994">MDSGLKMSKLKVDVWNVRGLNQEKRQKEVTQLIKEEKLNVCVIVESYLKANKLAKACSKTFGSWSDQKQSANRKVQHHYCIAWHEC</sequence>
<comment type="caution">
    <text evidence="1">The sequence shown here is derived from an EMBL/GenBank/DDBJ whole genome shotgun (WGS) entry which is preliminary data.</text>
</comment>
<dbReference type="EMBL" id="BQNB010010342">
    <property type="protein sequence ID" value="GJS75986.1"/>
    <property type="molecule type" value="Genomic_DNA"/>
</dbReference>
<dbReference type="GO" id="GO:0003964">
    <property type="term" value="F:RNA-directed DNA polymerase activity"/>
    <property type="evidence" value="ECO:0007669"/>
    <property type="project" value="UniProtKB-KW"/>
</dbReference>
<dbReference type="Gene3D" id="3.60.10.10">
    <property type="entry name" value="Endonuclease/exonuclease/phosphatase"/>
    <property type="match status" value="1"/>
</dbReference>
<reference evidence="1" key="1">
    <citation type="journal article" date="2022" name="Int. J. Mol. Sci.">
        <title>Draft Genome of Tanacetum Coccineum: Genomic Comparison of Closely Related Tanacetum-Family Plants.</title>
        <authorList>
            <person name="Yamashiro T."/>
            <person name="Shiraishi A."/>
            <person name="Nakayama K."/>
            <person name="Satake H."/>
        </authorList>
    </citation>
    <scope>NUCLEOTIDE SEQUENCE</scope>
</reference>
<keyword evidence="1" id="KW-0808">Transferase</keyword>